<comment type="caution">
    <text evidence="6">The sequence shown here is derived from an EMBL/GenBank/DDBJ whole genome shotgun (WGS) entry which is preliminary data.</text>
</comment>
<dbReference type="Gene3D" id="3.40.570.10">
    <property type="entry name" value="Extracellular Endonuclease, subunit A"/>
    <property type="match status" value="1"/>
</dbReference>
<evidence type="ECO:0000256" key="3">
    <source>
        <dbReference type="SAM" id="MobiDB-lite"/>
    </source>
</evidence>
<dbReference type="EMBL" id="ASRX01000015">
    <property type="protein sequence ID" value="EYF06625.1"/>
    <property type="molecule type" value="Genomic_DNA"/>
</dbReference>
<evidence type="ECO:0000313" key="6">
    <source>
        <dbReference type="EMBL" id="EYF06625.1"/>
    </source>
</evidence>
<evidence type="ECO:0000256" key="2">
    <source>
        <dbReference type="PIRSR" id="PIRSR640255-2"/>
    </source>
</evidence>
<reference evidence="6 7" key="1">
    <citation type="submission" date="2013-05" db="EMBL/GenBank/DDBJ databases">
        <title>Genome assembly of Chondromyces apiculatus DSM 436.</title>
        <authorList>
            <person name="Sharma G."/>
            <person name="Khatri I."/>
            <person name="Kaur C."/>
            <person name="Mayilraj S."/>
            <person name="Subramanian S."/>
        </authorList>
    </citation>
    <scope>NUCLEOTIDE SEQUENCE [LARGE SCALE GENOMIC DNA]</scope>
    <source>
        <strain evidence="6 7">DSM 436</strain>
    </source>
</reference>
<dbReference type="PANTHER" id="PTHR13966">
    <property type="entry name" value="ENDONUCLEASE RELATED"/>
    <property type="match status" value="1"/>
</dbReference>
<feature type="binding site" evidence="2">
    <location>
        <position position="187"/>
    </location>
    <ligand>
        <name>Mg(2+)</name>
        <dbReference type="ChEBI" id="CHEBI:18420"/>
        <note>catalytic</note>
    </ligand>
</feature>
<dbReference type="GO" id="GO:0046872">
    <property type="term" value="F:metal ion binding"/>
    <property type="evidence" value="ECO:0007669"/>
    <property type="project" value="UniProtKB-KW"/>
</dbReference>
<accession>A0A017TCU0</accession>
<evidence type="ECO:0008006" key="8">
    <source>
        <dbReference type="Google" id="ProtNLM"/>
    </source>
</evidence>
<dbReference type="Proteomes" id="UP000019678">
    <property type="component" value="Unassembled WGS sequence"/>
</dbReference>
<gene>
    <name evidence="6" type="ORF">CAP_1755</name>
</gene>
<keyword evidence="7" id="KW-1185">Reference proteome</keyword>
<dbReference type="InterPro" id="IPR044929">
    <property type="entry name" value="DNA/RNA_non-sp_Endonuclease_sf"/>
</dbReference>
<dbReference type="GO" id="GO:0016787">
    <property type="term" value="F:hydrolase activity"/>
    <property type="evidence" value="ECO:0007669"/>
    <property type="project" value="InterPro"/>
</dbReference>
<proteinExistence type="predicted"/>
<sequence length="314" mass="34038">MAKRGKQKRKTTAKGPLGAVLALILAALGGTAVTCRPDRWLDDRAGGNASPSDASPSDASPVGAPQGAHMALGAPVLVARGKRAATDDHLLVKPQYALAYSRSRGGPSWVSWRLDASWFGDAPRHKGRFLVDDSLPEGWERIGHDDYTNSGYDRGHMVRSEERTRNDVDNKATFLLTNILPQRHELNAGPWLRLEERCQDLAQKEGRALHVVAGGIYGDRPDTFGKGVAVPDAFYKIAVVLGKTQGVKDVGPTTRVIAVIMPNSATIQDEPWTRYRVSVDEIERRSGYDFLTAVPADVQKVIEARVDDAAAAAP</sequence>
<dbReference type="RefSeq" id="WP_044239636.1">
    <property type="nucleotide sequence ID" value="NZ_ASRX01000015.1"/>
</dbReference>
<protein>
    <recommendedName>
        <fullName evidence="8">Endonuclease</fullName>
    </recommendedName>
</protein>
<dbReference type="AlphaFoldDB" id="A0A017TCU0"/>
<dbReference type="InterPro" id="IPR040255">
    <property type="entry name" value="Non-specific_endonuclease"/>
</dbReference>
<dbReference type="SMART" id="SM00892">
    <property type="entry name" value="Endonuclease_NS"/>
    <property type="match status" value="1"/>
</dbReference>
<dbReference type="InterPro" id="IPR044925">
    <property type="entry name" value="His-Me_finger_sf"/>
</dbReference>
<evidence type="ECO:0000259" key="5">
    <source>
        <dbReference type="SMART" id="SM00892"/>
    </source>
</evidence>
<keyword evidence="2" id="KW-0479">Metal-binding</keyword>
<dbReference type="SMART" id="SM00477">
    <property type="entry name" value="NUC"/>
    <property type="match status" value="1"/>
</dbReference>
<dbReference type="PANTHER" id="PTHR13966:SF5">
    <property type="entry name" value="ENDONUCLEASE G, MITOCHONDRIAL"/>
    <property type="match status" value="1"/>
</dbReference>
<feature type="region of interest" description="Disordered" evidence="3">
    <location>
        <begin position="43"/>
        <end position="67"/>
    </location>
</feature>
<evidence type="ECO:0000259" key="4">
    <source>
        <dbReference type="SMART" id="SM00477"/>
    </source>
</evidence>
<dbReference type="STRING" id="1192034.CAP_1755"/>
<dbReference type="OrthoDB" id="9811262at2"/>
<feature type="active site" description="Proton acceptor" evidence="1">
    <location>
        <position position="156"/>
    </location>
</feature>
<feature type="compositionally biased region" description="Low complexity" evidence="3">
    <location>
        <begin position="49"/>
        <end position="61"/>
    </location>
</feature>
<dbReference type="CDD" id="cd00091">
    <property type="entry name" value="NUC"/>
    <property type="match status" value="1"/>
</dbReference>
<dbReference type="InterPro" id="IPR001604">
    <property type="entry name" value="Endo_G_ENPP1-like_dom"/>
</dbReference>
<feature type="domain" description="ENPP1-3/EXOG-like endonuclease/phosphodiesterase" evidence="4">
    <location>
        <begin position="93"/>
        <end position="297"/>
    </location>
</feature>
<evidence type="ECO:0000256" key="1">
    <source>
        <dbReference type="PIRSR" id="PIRSR640255-1"/>
    </source>
</evidence>
<dbReference type="SUPFAM" id="SSF54060">
    <property type="entry name" value="His-Me finger endonucleases"/>
    <property type="match status" value="1"/>
</dbReference>
<dbReference type="GO" id="GO:0004519">
    <property type="term" value="F:endonuclease activity"/>
    <property type="evidence" value="ECO:0007669"/>
    <property type="project" value="TreeGrafter"/>
</dbReference>
<dbReference type="GO" id="GO:0003676">
    <property type="term" value="F:nucleic acid binding"/>
    <property type="evidence" value="ECO:0007669"/>
    <property type="project" value="InterPro"/>
</dbReference>
<evidence type="ECO:0000313" key="7">
    <source>
        <dbReference type="Proteomes" id="UP000019678"/>
    </source>
</evidence>
<dbReference type="Pfam" id="PF01223">
    <property type="entry name" value="Endonuclease_NS"/>
    <property type="match status" value="1"/>
</dbReference>
<organism evidence="6 7">
    <name type="scientific">Chondromyces apiculatus DSM 436</name>
    <dbReference type="NCBI Taxonomy" id="1192034"/>
    <lineage>
        <taxon>Bacteria</taxon>
        <taxon>Pseudomonadati</taxon>
        <taxon>Myxococcota</taxon>
        <taxon>Polyangia</taxon>
        <taxon>Polyangiales</taxon>
        <taxon>Polyangiaceae</taxon>
        <taxon>Chondromyces</taxon>
    </lineage>
</organism>
<name>A0A017TCU0_9BACT</name>
<dbReference type="eggNOG" id="COG1864">
    <property type="taxonomic scope" value="Bacteria"/>
</dbReference>
<feature type="domain" description="DNA/RNA non-specific endonuclease/pyrophosphatase/phosphodiesterase" evidence="5">
    <location>
        <begin position="92"/>
        <end position="297"/>
    </location>
</feature>
<dbReference type="InterPro" id="IPR020821">
    <property type="entry name" value="ENPP1-3/EXOG-like_nuc-like"/>
</dbReference>